<dbReference type="SUPFAM" id="SSF82199">
    <property type="entry name" value="SET domain"/>
    <property type="match status" value="1"/>
</dbReference>
<dbReference type="Gene3D" id="2.170.270.10">
    <property type="entry name" value="SET domain"/>
    <property type="match status" value="1"/>
</dbReference>
<sequence>MSNRQPTFPPPANWPTNVLYLCNLHYSPRTLPIRPTPPPPPTKGLSPNVRIKMITDPKHPANGQRGLFAAKKLKKGDWVVDYLGHVHSDAETDPTSDYDIRLAPNKSVDASKMGNEARMVNDYRGVRDRPNCQFETRVVGGEERMAIWAIMEVKKGEELCGSENCCSSSDTRTQTHTIVADPKRCHVLCWIYKTSRSPDHDLFVIFVLPAGEVGSASSDEWHNELKGPSNHTFLSDSDVTPLDNRRRDEIFLL</sequence>
<evidence type="ECO:0000313" key="3">
    <source>
        <dbReference type="Proteomes" id="UP000033140"/>
    </source>
</evidence>
<dbReference type="InterPro" id="IPR001214">
    <property type="entry name" value="SET_dom"/>
</dbReference>
<dbReference type="EMBL" id="BACD03000039">
    <property type="protein sequence ID" value="GAO50947.1"/>
    <property type="molecule type" value="Genomic_DNA"/>
</dbReference>
<dbReference type="PROSITE" id="PS50280">
    <property type="entry name" value="SET"/>
    <property type="match status" value="1"/>
</dbReference>
<accession>A0A0E9NM46</accession>
<evidence type="ECO:0000259" key="1">
    <source>
        <dbReference type="PROSITE" id="PS50280"/>
    </source>
</evidence>
<dbReference type="InterPro" id="IPR046341">
    <property type="entry name" value="SET_dom_sf"/>
</dbReference>
<reference evidence="2 3" key="2">
    <citation type="journal article" date="2014" name="J. Gen. Appl. Microbiol.">
        <title>The early diverging ascomycetous budding yeast Saitoella complicata has three histone deacetylases belonging to the Clr6, Hos2, and Rpd3 lineages.</title>
        <authorList>
            <person name="Nishida H."/>
            <person name="Matsumoto T."/>
            <person name="Kondo S."/>
            <person name="Hamamoto M."/>
            <person name="Yoshikawa H."/>
        </authorList>
    </citation>
    <scope>NUCLEOTIDE SEQUENCE [LARGE SCALE GENOMIC DNA]</scope>
    <source>
        <strain evidence="2 3">NRRL Y-17804</strain>
    </source>
</reference>
<name>A0A0E9NM46_SAICN</name>
<evidence type="ECO:0000313" key="2">
    <source>
        <dbReference type="EMBL" id="GAO50947.1"/>
    </source>
</evidence>
<reference evidence="2 3" key="1">
    <citation type="journal article" date="2011" name="J. Gen. Appl. Microbiol.">
        <title>Draft genome sequencing of the enigmatic yeast Saitoella complicata.</title>
        <authorList>
            <person name="Nishida H."/>
            <person name="Hamamoto M."/>
            <person name="Sugiyama J."/>
        </authorList>
    </citation>
    <scope>NUCLEOTIDE SEQUENCE [LARGE SCALE GENOMIC DNA]</scope>
    <source>
        <strain evidence="2 3">NRRL Y-17804</strain>
    </source>
</reference>
<gene>
    <name evidence="2" type="ORF">G7K_5065-t1</name>
</gene>
<dbReference type="STRING" id="698492.A0A0E9NM46"/>
<feature type="domain" description="SET" evidence="1">
    <location>
        <begin position="47"/>
        <end position="164"/>
    </location>
</feature>
<keyword evidence="3" id="KW-1185">Reference proteome</keyword>
<proteinExistence type="predicted"/>
<dbReference type="Pfam" id="PF00856">
    <property type="entry name" value="SET"/>
    <property type="match status" value="1"/>
</dbReference>
<dbReference type="Proteomes" id="UP000033140">
    <property type="component" value="Unassembled WGS sequence"/>
</dbReference>
<organism evidence="2 3">
    <name type="scientific">Saitoella complicata (strain BCRC 22490 / CBS 7301 / JCM 7358 / NBRC 10748 / NRRL Y-17804)</name>
    <dbReference type="NCBI Taxonomy" id="698492"/>
    <lineage>
        <taxon>Eukaryota</taxon>
        <taxon>Fungi</taxon>
        <taxon>Dikarya</taxon>
        <taxon>Ascomycota</taxon>
        <taxon>Taphrinomycotina</taxon>
        <taxon>Taphrinomycotina incertae sedis</taxon>
        <taxon>Saitoella</taxon>
    </lineage>
</organism>
<comment type="caution">
    <text evidence="2">The sequence shown here is derived from an EMBL/GenBank/DDBJ whole genome shotgun (WGS) entry which is preliminary data.</text>
</comment>
<dbReference type="AlphaFoldDB" id="A0A0E9NM46"/>
<reference evidence="2 3" key="3">
    <citation type="journal article" date="2015" name="Genome Announc.">
        <title>Draft Genome Sequence of the Archiascomycetous Yeast Saitoella complicata.</title>
        <authorList>
            <person name="Yamauchi K."/>
            <person name="Kondo S."/>
            <person name="Hamamoto M."/>
            <person name="Takahashi Y."/>
            <person name="Ogura Y."/>
            <person name="Hayashi T."/>
            <person name="Nishida H."/>
        </authorList>
    </citation>
    <scope>NUCLEOTIDE SEQUENCE [LARGE SCALE GENOMIC DNA]</scope>
    <source>
        <strain evidence="2 3">NRRL Y-17804</strain>
    </source>
</reference>
<protein>
    <recommendedName>
        <fullName evidence="1">SET domain-containing protein</fullName>
    </recommendedName>
</protein>